<comment type="caution">
    <text evidence="5">The sequence shown here is derived from an EMBL/GenBank/DDBJ whole genome shotgun (WGS) entry which is preliminary data.</text>
</comment>
<gene>
    <name evidence="5" type="ORF">G7034_05030</name>
</gene>
<dbReference type="InterPro" id="IPR036097">
    <property type="entry name" value="HisK_dim/P_sf"/>
</dbReference>
<evidence type="ECO:0000259" key="4">
    <source>
        <dbReference type="PROSITE" id="PS50109"/>
    </source>
</evidence>
<name>A0A967DYY2_9FLAO</name>
<dbReference type="PROSITE" id="PS50109">
    <property type="entry name" value="HIS_KIN"/>
    <property type="match status" value="1"/>
</dbReference>
<dbReference type="CDD" id="cd00075">
    <property type="entry name" value="HATPase"/>
    <property type="match status" value="1"/>
</dbReference>
<feature type="domain" description="Histidine kinase" evidence="4">
    <location>
        <begin position="188"/>
        <end position="402"/>
    </location>
</feature>
<dbReference type="InterPro" id="IPR004358">
    <property type="entry name" value="Sig_transdc_His_kin-like_C"/>
</dbReference>
<keyword evidence="3" id="KW-0597">Phosphoprotein</keyword>
<evidence type="ECO:0000256" key="3">
    <source>
        <dbReference type="ARBA" id="ARBA00022553"/>
    </source>
</evidence>
<comment type="catalytic activity">
    <reaction evidence="1">
        <text>ATP + protein L-histidine = ADP + protein N-phospho-L-histidine.</text>
        <dbReference type="EC" id="2.7.13.3"/>
    </reaction>
</comment>
<dbReference type="InterPro" id="IPR036890">
    <property type="entry name" value="HATPase_C_sf"/>
</dbReference>
<reference evidence="5" key="1">
    <citation type="submission" date="2020-03" db="EMBL/GenBank/DDBJ databases">
        <title>Psychroflexus Maritimus sp. nov., isolate from marine sediment.</title>
        <authorList>
            <person name="Zhong Y.-L."/>
        </authorList>
    </citation>
    <scope>NUCLEOTIDE SEQUENCE</scope>
    <source>
        <strain evidence="5">C1</strain>
    </source>
</reference>
<dbReference type="PANTHER" id="PTHR43102:SF2">
    <property type="entry name" value="GAF DOMAIN-CONTAINING PROTEIN"/>
    <property type="match status" value="1"/>
</dbReference>
<dbReference type="CDD" id="cd00082">
    <property type="entry name" value="HisKA"/>
    <property type="match status" value="1"/>
</dbReference>
<dbReference type="InterPro" id="IPR005467">
    <property type="entry name" value="His_kinase_dom"/>
</dbReference>
<dbReference type="Proteomes" id="UP000643701">
    <property type="component" value="Unassembled WGS sequence"/>
</dbReference>
<dbReference type="Pfam" id="PF02518">
    <property type="entry name" value="HATPase_c"/>
    <property type="match status" value="1"/>
</dbReference>
<dbReference type="Gene3D" id="3.30.565.10">
    <property type="entry name" value="Histidine kinase-like ATPase, C-terminal domain"/>
    <property type="match status" value="1"/>
</dbReference>
<dbReference type="SUPFAM" id="SSF55781">
    <property type="entry name" value="GAF domain-like"/>
    <property type="match status" value="1"/>
</dbReference>
<dbReference type="RefSeq" id="WP_166399874.1">
    <property type="nucleotide sequence ID" value="NZ_JAANAS010000039.1"/>
</dbReference>
<proteinExistence type="predicted"/>
<dbReference type="SUPFAM" id="SSF55874">
    <property type="entry name" value="ATPase domain of HSP90 chaperone/DNA topoisomerase II/histidine kinase"/>
    <property type="match status" value="1"/>
</dbReference>
<dbReference type="Gene3D" id="1.10.287.130">
    <property type="match status" value="1"/>
</dbReference>
<evidence type="ECO:0000256" key="1">
    <source>
        <dbReference type="ARBA" id="ARBA00000085"/>
    </source>
</evidence>
<organism evidence="5 6">
    <name type="scientific">Psychroflexus maritimus</name>
    <dbReference type="NCBI Taxonomy" id="2714865"/>
    <lineage>
        <taxon>Bacteria</taxon>
        <taxon>Pseudomonadati</taxon>
        <taxon>Bacteroidota</taxon>
        <taxon>Flavobacteriia</taxon>
        <taxon>Flavobacteriales</taxon>
        <taxon>Flavobacteriaceae</taxon>
        <taxon>Psychroflexus</taxon>
    </lineage>
</organism>
<dbReference type="EMBL" id="JAANAS010000039">
    <property type="protein sequence ID" value="NGZ89613.1"/>
    <property type="molecule type" value="Genomic_DNA"/>
</dbReference>
<dbReference type="Gene3D" id="3.30.450.40">
    <property type="match status" value="1"/>
</dbReference>
<protein>
    <recommendedName>
        <fullName evidence="2">histidine kinase</fullName>
        <ecNumber evidence="2">2.7.13.3</ecNumber>
    </recommendedName>
</protein>
<dbReference type="PANTHER" id="PTHR43102">
    <property type="entry name" value="SLR1143 PROTEIN"/>
    <property type="match status" value="1"/>
</dbReference>
<dbReference type="InterPro" id="IPR003594">
    <property type="entry name" value="HATPase_dom"/>
</dbReference>
<sequence length="402" mass="46181">MKKATLTKDEKNRLVALRKLDIIDTQPEKQYDEIAELASYICETPIGLISILDNDKQWMKACVGVENCEAENNFTFCQYAIKHEGNLFEVNDARTDERFRNKAFTFGDDPVVFYAGVPLRNKEGLTLGSLCVIDHEARSLTEKQRKSLLYLANQVINLFEIRIKNNTLRESQKLLKEKNTQLKNFAGVVSHDMKMPLANMIVTIDIIKAKYSKHFDESGLNYINNLKQSAFKLSDYISNILTHYESDSITEENALEEFDLNELLEDIVEMLDINEDCEINLPKKNLQIESNRVALEQIFLNLIGNSIKYNDKEKIKIDIGCSFDDFYYHFYVKDNGIGIPENKQNEVFNLFTTITEADRKGNKGNGIGLSTVKKIIHNLGGHIELESKLGDYTKFKFQVERP</sequence>
<dbReference type="GO" id="GO:0000155">
    <property type="term" value="F:phosphorelay sensor kinase activity"/>
    <property type="evidence" value="ECO:0007669"/>
    <property type="project" value="InterPro"/>
</dbReference>
<evidence type="ECO:0000256" key="2">
    <source>
        <dbReference type="ARBA" id="ARBA00012438"/>
    </source>
</evidence>
<dbReference type="AlphaFoldDB" id="A0A967DYY2"/>
<dbReference type="InterPro" id="IPR029016">
    <property type="entry name" value="GAF-like_dom_sf"/>
</dbReference>
<accession>A0A967DYY2</accession>
<evidence type="ECO:0000313" key="6">
    <source>
        <dbReference type="Proteomes" id="UP000643701"/>
    </source>
</evidence>
<dbReference type="EC" id="2.7.13.3" evidence="2"/>
<dbReference type="SUPFAM" id="SSF47384">
    <property type="entry name" value="Homodimeric domain of signal transducing histidine kinase"/>
    <property type="match status" value="1"/>
</dbReference>
<dbReference type="InterPro" id="IPR003661">
    <property type="entry name" value="HisK_dim/P_dom"/>
</dbReference>
<dbReference type="SMART" id="SM00387">
    <property type="entry name" value="HATPase_c"/>
    <property type="match status" value="1"/>
</dbReference>
<dbReference type="PRINTS" id="PR00344">
    <property type="entry name" value="BCTRLSENSOR"/>
</dbReference>
<keyword evidence="5" id="KW-0808">Transferase</keyword>
<keyword evidence="6" id="KW-1185">Reference proteome</keyword>
<keyword evidence="5" id="KW-0418">Kinase</keyword>
<evidence type="ECO:0000313" key="5">
    <source>
        <dbReference type="EMBL" id="NGZ89613.1"/>
    </source>
</evidence>